<protein>
    <submittedName>
        <fullName evidence="1">Uncharacterized protein</fullName>
    </submittedName>
</protein>
<dbReference type="AlphaFoldDB" id="A0A4Y9YMV7"/>
<accession>A0A4Y9YMV7</accession>
<proteinExistence type="predicted"/>
<sequence>MAHSENTLDAVLSDVASAHLKQLYINILLDDPEPFQTAIEETSERANTPCSTSDFHYILSHSVFDRLPATDTRYSGAHITVSFPNVDKPPGIAVVKSAFISAIKPHVAALFAPWLKRRVVEVEFYPDPDSEWRITRTSKKARTGHGESP</sequence>
<gene>
    <name evidence="1" type="ORF">EVJ58_g3931</name>
</gene>
<dbReference type="Proteomes" id="UP000298390">
    <property type="component" value="Unassembled WGS sequence"/>
</dbReference>
<evidence type="ECO:0000313" key="1">
    <source>
        <dbReference type="EMBL" id="TFY62319.1"/>
    </source>
</evidence>
<dbReference type="EMBL" id="SEKV01000171">
    <property type="protein sequence ID" value="TFY62319.1"/>
    <property type="molecule type" value="Genomic_DNA"/>
</dbReference>
<name>A0A4Y9YMV7_9APHY</name>
<comment type="caution">
    <text evidence="1">The sequence shown here is derived from an EMBL/GenBank/DDBJ whole genome shotgun (WGS) entry which is preliminary data.</text>
</comment>
<organism evidence="1 2">
    <name type="scientific">Rhodofomes roseus</name>
    <dbReference type="NCBI Taxonomy" id="34475"/>
    <lineage>
        <taxon>Eukaryota</taxon>
        <taxon>Fungi</taxon>
        <taxon>Dikarya</taxon>
        <taxon>Basidiomycota</taxon>
        <taxon>Agaricomycotina</taxon>
        <taxon>Agaricomycetes</taxon>
        <taxon>Polyporales</taxon>
        <taxon>Rhodofomes</taxon>
    </lineage>
</organism>
<reference evidence="1 2" key="1">
    <citation type="submission" date="2019-01" db="EMBL/GenBank/DDBJ databases">
        <title>Genome sequencing of the rare red list fungi Fomitopsis rosea.</title>
        <authorList>
            <person name="Buettner E."/>
            <person name="Kellner H."/>
        </authorList>
    </citation>
    <scope>NUCLEOTIDE SEQUENCE [LARGE SCALE GENOMIC DNA]</scope>
    <source>
        <strain evidence="1 2">DSM 105464</strain>
    </source>
</reference>
<evidence type="ECO:0000313" key="2">
    <source>
        <dbReference type="Proteomes" id="UP000298390"/>
    </source>
</evidence>